<feature type="region of interest" description="Disordered" evidence="1">
    <location>
        <begin position="49"/>
        <end position="130"/>
    </location>
</feature>
<dbReference type="PATRIC" id="fig|279058.17.peg.1974"/>
<dbReference type="Proteomes" id="UP000071778">
    <property type="component" value="Chromosome"/>
</dbReference>
<evidence type="ECO:0008006" key="4">
    <source>
        <dbReference type="Google" id="ProtNLM"/>
    </source>
</evidence>
<keyword evidence="3" id="KW-1185">Reference proteome</keyword>
<feature type="compositionally biased region" description="Basic and acidic residues" evidence="1">
    <location>
        <begin position="95"/>
        <end position="119"/>
    </location>
</feature>
<dbReference type="Pfam" id="PF06476">
    <property type="entry name" value="DUF1090"/>
    <property type="match status" value="1"/>
</dbReference>
<feature type="compositionally biased region" description="Basic and acidic residues" evidence="1">
    <location>
        <begin position="49"/>
        <end position="87"/>
    </location>
</feature>
<evidence type="ECO:0000313" key="3">
    <source>
        <dbReference type="Proteomes" id="UP000071778"/>
    </source>
</evidence>
<feature type="compositionally biased region" description="Low complexity" evidence="1">
    <location>
        <begin position="120"/>
        <end position="130"/>
    </location>
</feature>
<evidence type="ECO:0000256" key="1">
    <source>
        <dbReference type="SAM" id="MobiDB-lite"/>
    </source>
</evidence>
<reference evidence="2 3" key="1">
    <citation type="submission" date="2015-11" db="EMBL/GenBank/DDBJ databases">
        <title>Exploring the genomic traits of fungus-feeding bacterial genus Collimonas.</title>
        <authorList>
            <person name="Song C."/>
            <person name="Schmidt R."/>
            <person name="de Jager V."/>
            <person name="Krzyzanowska D."/>
            <person name="Jongedijk E."/>
            <person name="Cankar K."/>
            <person name="Beekwilder J."/>
            <person name="van Veen A."/>
            <person name="de Boer W."/>
            <person name="van Veen J.A."/>
            <person name="Garbeva P."/>
        </authorList>
    </citation>
    <scope>NUCLEOTIDE SEQUENCE [LARGE SCALE GENOMIC DNA]</scope>
    <source>
        <strain evidence="2 3">Ter282</strain>
    </source>
</reference>
<sequence length="130" mass="14503">MLIAGHAYADTVNCATKANQIQTQIDFAKKAGNINQVAGLEKALKETQQHCTDARQTQRAEEEVRKKQADVDEARQDISKAETKLREAQANGNTKKIEKAQKKLTEKQADLQEEREELRAAQADLSALKN</sequence>
<dbReference type="InterPro" id="IPR009468">
    <property type="entry name" value="DUF1090"/>
</dbReference>
<accession>A0A127PPJ3</accession>
<dbReference type="AlphaFoldDB" id="A0A127PPJ3"/>
<protein>
    <recommendedName>
        <fullName evidence="4">DUF1090 domain-containing protein</fullName>
    </recommendedName>
</protein>
<gene>
    <name evidence="2" type="ORF">CAter282_1844</name>
</gene>
<proteinExistence type="predicted"/>
<organism evidence="2 3">
    <name type="scientific">Collimonas arenae</name>
    <dbReference type="NCBI Taxonomy" id="279058"/>
    <lineage>
        <taxon>Bacteria</taxon>
        <taxon>Pseudomonadati</taxon>
        <taxon>Pseudomonadota</taxon>
        <taxon>Betaproteobacteria</taxon>
        <taxon>Burkholderiales</taxon>
        <taxon>Oxalobacteraceae</taxon>
        <taxon>Collimonas</taxon>
    </lineage>
</organism>
<dbReference type="EMBL" id="CP013235">
    <property type="protein sequence ID" value="AMP09617.1"/>
    <property type="molecule type" value="Genomic_DNA"/>
</dbReference>
<name>A0A127PPJ3_9BURK</name>
<evidence type="ECO:0000313" key="2">
    <source>
        <dbReference type="EMBL" id="AMP09617.1"/>
    </source>
</evidence>